<proteinExistence type="predicted"/>
<name>A0A0C3QK80_9AGAM</name>
<reference evidence="3" key="2">
    <citation type="submission" date="2015-01" db="EMBL/GenBank/DDBJ databases">
        <title>Evolutionary Origins and Diversification of the Mycorrhizal Mutualists.</title>
        <authorList>
            <consortium name="DOE Joint Genome Institute"/>
            <consortium name="Mycorrhizal Genomics Consortium"/>
            <person name="Kohler A."/>
            <person name="Kuo A."/>
            <person name="Nagy L.G."/>
            <person name="Floudas D."/>
            <person name="Copeland A."/>
            <person name="Barry K.W."/>
            <person name="Cichocki N."/>
            <person name="Veneault-Fourrey C."/>
            <person name="LaButti K."/>
            <person name="Lindquist E.A."/>
            <person name="Lipzen A."/>
            <person name="Lundell T."/>
            <person name="Morin E."/>
            <person name="Murat C."/>
            <person name="Riley R."/>
            <person name="Ohm R."/>
            <person name="Sun H."/>
            <person name="Tunlid A."/>
            <person name="Henrissat B."/>
            <person name="Grigoriev I.V."/>
            <person name="Hibbett D.S."/>
            <person name="Martin F."/>
        </authorList>
    </citation>
    <scope>NUCLEOTIDE SEQUENCE [LARGE SCALE GENOMIC DNA]</scope>
    <source>
        <strain evidence="3">MUT 4182</strain>
    </source>
</reference>
<dbReference type="HOGENOM" id="CLU_2135370_0_0_1"/>
<gene>
    <name evidence="2" type="ORF">M407DRAFT_189120</name>
</gene>
<evidence type="ECO:0000313" key="2">
    <source>
        <dbReference type="EMBL" id="KIO27711.1"/>
    </source>
</evidence>
<dbReference type="AlphaFoldDB" id="A0A0C3QK80"/>
<dbReference type="Proteomes" id="UP000054248">
    <property type="component" value="Unassembled WGS sequence"/>
</dbReference>
<protein>
    <submittedName>
        <fullName evidence="2">Uncharacterized protein</fullName>
    </submittedName>
</protein>
<feature type="region of interest" description="Disordered" evidence="1">
    <location>
        <begin position="70"/>
        <end position="102"/>
    </location>
</feature>
<accession>A0A0C3QK80</accession>
<dbReference type="EMBL" id="KN823004">
    <property type="protein sequence ID" value="KIO27711.1"/>
    <property type="molecule type" value="Genomic_DNA"/>
</dbReference>
<keyword evidence="3" id="KW-1185">Reference proteome</keyword>
<reference evidence="2 3" key="1">
    <citation type="submission" date="2014-04" db="EMBL/GenBank/DDBJ databases">
        <authorList>
            <consortium name="DOE Joint Genome Institute"/>
            <person name="Kuo A."/>
            <person name="Girlanda M."/>
            <person name="Perotto S."/>
            <person name="Kohler A."/>
            <person name="Nagy L.G."/>
            <person name="Floudas D."/>
            <person name="Copeland A."/>
            <person name="Barry K.W."/>
            <person name="Cichocki N."/>
            <person name="Veneault-Fourrey C."/>
            <person name="LaButti K."/>
            <person name="Lindquist E.A."/>
            <person name="Lipzen A."/>
            <person name="Lundell T."/>
            <person name="Morin E."/>
            <person name="Murat C."/>
            <person name="Sun H."/>
            <person name="Tunlid A."/>
            <person name="Henrissat B."/>
            <person name="Grigoriev I.V."/>
            <person name="Hibbett D.S."/>
            <person name="Martin F."/>
            <person name="Nordberg H.P."/>
            <person name="Cantor M.N."/>
            <person name="Hua S.X."/>
        </authorList>
    </citation>
    <scope>NUCLEOTIDE SEQUENCE [LARGE SCALE GENOMIC DNA]</scope>
    <source>
        <strain evidence="2 3">MUT 4182</strain>
    </source>
</reference>
<feature type="compositionally biased region" description="Basic and acidic residues" evidence="1">
    <location>
        <begin position="89"/>
        <end position="102"/>
    </location>
</feature>
<evidence type="ECO:0000313" key="3">
    <source>
        <dbReference type="Proteomes" id="UP000054248"/>
    </source>
</evidence>
<organism evidence="2 3">
    <name type="scientific">Tulasnella calospora MUT 4182</name>
    <dbReference type="NCBI Taxonomy" id="1051891"/>
    <lineage>
        <taxon>Eukaryota</taxon>
        <taxon>Fungi</taxon>
        <taxon>Dikarya</taxon>
        <taxon>Basidiomycota</taxon>
        <taxon>Agaricomycotina</taxon>
        <taxon>Agaricomycetes</taxon>
        <taxon>Cantharellales</taxon>
        <taxon>Tulasnellaceae</taxon>
        <taxon>Tulasnella</taxon>
    </lineage>
</organism>
<sequence length="113" mass="12944">MGAQMFWQSRSLYQVFSERSCRLIIEVFGGLVNVQHRWMGWEDIAKCLQSTSSCCSAVEGGFWFDGTQGARKTSGSLHTKRKKCSSNRTDVRSKTSSPRPERRTCRCLKIRML</sequence>
<evidence type="ECO:0000256" key="1">
    <source>
        <dbReference type="SAM" id="MobiDB-lite"/>
    </source>
</evidence>